<dbReference type="Proteomes" id="UP000824140">
    <property type="component" value="Unassembled WGS sequence"/>
</dbReference>
<dbReference type="SMART" id="SM00382">
    <property type="entry name" value="AAA"/>
    <property type="match status" value="2"/>
</dbReference>
<dbReference type="Pfam" id="PF12848">
    <property type="entry name" value="ABC_tran_Xtn"/>
    <property type="match status" value="1"/>
</dbReference>
<keyword evidence="2" id="KW-0547">Nucleotide-binding</keyword>
<proteinExistence type="predicted"/>
<evidence type="ECO:0000256" key="2">
    <source>
        <dbReference type="ARBA" id="ARBA00022741"/>
    </source>
</evidence>
<dbReference type="AlphaFoldDB" id="A0A9D1K6M7"/>
<feature type="domain" description="ABC transporter" evidence="5">
    <location>
        <begin position="290"/>
        <end position="499"/>
    </location>
</feature>
<protein>
    <submittedName>
        <fullName evidence="6">ABC-F family ATP-binding cassette domain-containing protein</fullName>
    </submittedName>
</protein>
<evidence type="ECO:0000259" key="5">
    <source>
        <dbReference type="PROSITE" id="PS50893"/>
    </source>
</evidence>
<dbReference type="Gene3D" id="3.40.50.300">
    <property type="entry name" value="P-loop containing nucleotide triphosphate hydrolases"/>
    <property type="match status" value="3"/>
</dbReference>
<evidence type="ECO:0000256" key="3">
    <source>
        <dbReference type="ARBA" id="ARBA00022840"/>
    </source>
</evidence>
<dbReference type="PROSITE" id="PS00211">
    <property type="entry name" value="ABC_TRANSPORTER_1"/>
    <property type="match status" value="1"/>
</dbReference>
<evidence type="ECO:0000256" key="1">
    <source>
        <dbReference type="ARBA" id="ARBA00022737"/>
    </source>
</evidence>
<feature type="region of interest" description="Disordered" evidence="4">
    <location>
        <begin position="217"/>
        <end position="241"/>
    </location>
</feature>
<reference evidence="6" key="2">
    <citation type="journal article" date="2021" name="PeerJ">
        <title>Extensive microbial diversity within the chicken gut microbiome revealed by metagenomics and culture.</title>
        <authorList>
            <person name="Gilroy R."/>
            <person name="Ravi A."/>
            <person name="Getino M."/>
            <person name="Pursley I."/>
            <person name="Horton D.L."/>
            <person name="Alikhan N.F."/>
            <person name="Baker D."/>
            <person name="Gharbi K."/>
            <person name="Hall N."/>
            <person name="Watson M."/>
            <person name="Adriaenssens E.M."/>
            <person name="Foster-Nyarko E."/>
            <person name="Jarju S."/>
            <person name="Secka A."/>
            <person name="Antonio M."/>
            <person name="Oren A."/>
            <person name="Chaudhuri R.R."/>
            <person name="La Ragione R."/>
            <person name="Hildebrand F."/>
            <person name="Pallen M.J."/>
        </authorList>
    </citation>
    <scope>NUCLEOTIDE SEQUENCE</scope>
    <source>
        <strain evidence="6">13766</strain>
    </source>
</reference>
<dbReference type="NCBIfam" id="NF000355">
    <property type="entry name" value="ribo_prot_ABC_F"/>
    <property type="match status" value="1"/>
</dbReference>
<dbReference type="InterPro" id="IPR050611">
    <property type="entry name" value="ABCF"/>
</dbReference>
<evidence type="ECO:0000256" key="4">
    <source>
        <dbReference type="SAM" id="MobiDB-lite"/>
    </source>
</evidence>
<dbReference type="InterPro" id="IPR003439">
    <property type="entry name" value="ABC_transporter-like_ATP-bd"/>
</dbReference>
<dbReference type="GO" id="GO:0016887">
    <property type="term" value="F:ATP hydrolysis activity"/>
    <property type="evidence" value="ECO:0007669"/>
    <property type="project" value="InterPro"/>
</dbReference>
<name>A0A9D1K6M7_9FIRM</name>
<dbReference type="PANTHER" id="PTHR19211">
    <property type="entry name" value="ATP-BINDING TRANSPORT PROTEIN-RELATED"/>
    <property type="match status" value="1"/>
</dbReference>
<dbReference type="InterPro" id="IPR017871">
    <property type="entry name" value="ABC_transporter-like_CS"/>
</dbReference>
<evidence type="ECO:0000313" key="7">
    <source>
        <dbReference type="Proteomes" id="UP000824140"/>
    </source>
</evidence>
<gene>
    <name evidence="6" type="ORF">IAA84_07540</name>
</gene>
<reference evidence="6" key="1">
    <citation type="submission" date="2020-10" db="EMBL/GenBank/DDBJ databases">
        <authorList>
            <person name="Gilroy R."/>
        </authorList>
    </citation>
    <scope>NUCLEOTIDE SEQUENCE</scope>
    <source>
        <strain evidence="6">13766</strain>
    </source>
</reference>
<dbReference type="GO" id="GO:0005524">
    <property type="term" value="F:ATP binding"/>
    <property type="evidence" value="ECO:0007669"/>
    <property type="project" value="UniProtKB-KW"/>
</dbReference>
<dbReference type="EMBL" id="DVJN01000152">
    <property type="protein sequence ID" value="HIS92847.1"/>
    <property type="molecule type" value="Genomic_DNA"/>
</dbReference>
<dbReference type="CDD" id="cd03221">
    <property type="entry name" value="ABCF_EF-3"/>
    <property type="match status" value="2"/>
</dbReference>
<accession>A0A9D1K6M7</accession>
<evidence type="ECO:0000313" key="6">
    <source>
        <dbReference type="EMBL" id="HIS92847.1"/>
    </source>
</evidence>
<dbReference type="PANTHER" id="PTHR19211:SF100">
    <property type="entry name" value="RIBOSOME PROTECTION PROTEIN VMLR"/>
    <property type="match status" value="1"/>
</dbReference>
<dbReference type="InterPro" id="IPR027417">
    <property type="entry name" value="P-loop_NTPase"/>
</dbReference>
<dbReference type="SUPFAM" id="SSF52540">
    <property type="entry name" value="P-loop containing nucleoside triphosphate hydrolases"/>
    <property type="match status" value="2"/>
</dbReference>
<organism evidence="6 7">
    <name type="scientific">Candidatus Alectryocaccomicrobium excrementavium</name>
    <dbReference type="NCBI Taxonomy" id="2840668"/>
    <lineage>
        <taxon>Bacteria</taxon>
        <taxon>Bacillati</taxon>
        <taxon>Bacillota</taxon>
        <taxon>Clostridia</taxon>
        <taxon>Candidatus Alectryocaccomicrobium</taxon>
    </lineage>
</organism>
<dbReference type="InterPro" id="IPR003593">
    <property type="entry name" value="AAA+_ATPase"/>
</dbReference>
<feature type="domain" description="ABC transporter" evidence="5">
    <location>
        <begin position="6"/>
        <end position="195"/>
    </location>
</feature>
<comment type="caution">
    <text evidence="6">The sequence shown here is derived from an EMBL/GenBank/DDBJ whole genome shotgun (WGS) entry which is preliminary data.</text>
</comment>
<dbReference type="Pfam" id="PF00005">
    <property type="entry name" value="ABC_tran"/>
    <property type="match status" value="3"/>
</dbReference>
<sequence>MTQLLLEAMDIQVGFGAQTVLAVERFALYDGERVGLIGANGAGKSTFLRVLSGALAPDAGAVRRMAPVSFMEQTGDAADEFSAREAGEFRAVATARDGLSGGEKTRRRLASALSKNAAVLLLDEPTSDLDEEGINQLRQRIRSFRGAVVLVSHDRALLDEVCTSIAELEGGKLTLFPGGYTAYWQERARRREFAQFEYGQYRAEQARLRQAIQHKAEQASQVRKAPSRMGNSEARLHRREATEVAEKLQGSRKALESRLNHLEAKERPREDPAIRMRLGASDPVRARNALEMRDMTIRFGARVLLESARMVLPAGSRTALLGPNGCGKTTLVARIVARDPRVRIHPQARIGYLGQDALASLEADKSALDNAMALSEHPVDVARTVLARLNLRADDVHKPLSVLSGGERMKVALARLMLSRANVLLLDEPTNHIDIFTLEALESVLCEYAGTLLVISHDRRFVEKIATRLVFFHGHSLETFEGTLGEWQARQNRADEPDVYLAILEMRMAEITAKISTGKFDRTVLDEEYEALSQKRQALLKGD</sequence>
<dbReference type="InterPro" id="IPR032781">
    <property type="entry name" value="ABC_tran_Xtn"/>
</dbReference>
<keyword evidence="3 6" id="KW-0067">ATP-binding</keyword>
<dbReference type="PROSITE" id="PS50893">
    <property type="entry name" value="ABC_TRANSPORTER_2"/>
    <property type="match status" value="2"/>
</dbReference>
<keyword evidence="1" id="KW-0677">Repeat</keyword>